<feature type="compositionally biased region" description="Basic residues" evidence="1">
    <location>
        <begin position="621"/>
        <end position="639"/>
    </location>
</feature>
<evidence type="ECO:0000256" key="2">
    <source>
        <dbReference type="SAM" id="Phobius"/>
    </source>
</evidence>
<feature type="transmembrane region" description="Helical" evidence="2">
    <location>
        <begin position="139"/>
        <end position="161"/>
    </location>
</feature>
<keyword evidence="4" id="KW-1185">Reference proteome</keyword>
<evidence type="ECO:0000256" key="1">
    <source>
        <dbReference type="SAM" id="MobiDB-lite"/>
    </source>
</evidence>
<feature type="compositionally biased region" description="Low complexity" evidence="1">
    <location>
        <begin position="691"/>
        <end position="737"/>
    </location>
</feature>
<sequence>MKTLIKFPRWRLARSSIAWGVAVFIGILFGGTGIAYAADDEVKPTTPQDFGQQFGNTDFSDGGPKTLYETYSSADYVMPIDTSTGDFLAAAVNGLASFMLYMTKALVSAVIALTSWLFDMTDAGEVTDGLASMIGGTTTAFMTWLLPTALAGGALVAYIHSKRDGTGGAISQLTWVAIAALFTVSLSVTPAFWTTTTDTVRTLAVDGVNTATADALTVDKDFPFAFDEPDYSGVDATTVTKRKTSDALWRNFAVMPWCMSTFGSIEACERYGKDVLEKRGDKDAIIKYVKNQMSEQEGGMESKTVRFTRGHDYWDRLGQSGLVCVVALVMSVAILVLGFGAFSCMVLSWLLLAVGGFFAMLWVLPGPTREWGKAWFFTLVGALAGAAIKMLVFQAVVLVTIAVLNTSWALGVRSITAIVVVIAGLGLARTLDGIVGSTGNGMLRTVATGYMAGRAFKSLAKGVGRGAAGLGRGAVGAGRLAANGGRNAAQNFNDWRRGRSTSSAGAAGGATTADAGAYKPKFRALDSRPAPVAALGPATTSAPSATPRALPSGKPTQRTGVAFQGQRGSIPMSNEIAPAEHAEEGYRPMRVNPSRPLPSASRPHGSTNAARPSGLPEGPRGRRGGRRGPARNGGSHHKFRNPEPQVIEGTWADNPNPRPRRSSQPSARPAAAQPIPTSGGGVQTATKPRRSSQPAAQSAAARPSARPAAAQSAAARPSARPAAARPAAARPAAQEAPATRREARAAAPKPAERPAAARPAAQEAPATRREARAAAPKPARPANKAPQRPRRPKGE</sequence>
<feature type="compositionally biased region" description="Low complexity" evidence="1">
    <location>
        <begin position="773"/>
        <end position="786"/>
    </location>
</feature>
<name>A0ABV9MTI4_9MICC</name>
<feature type="compositionally biased region" description="Low complexity" evidence="1">
    <location>
        <begin position="662"/>
        <end position="674"/>
    </location>
</feature>
<comment type="caution">
    <text evidence="3">The sequence shown here is derived from an EMBL/GenBank/DDBJ whole genome shotgun (WGS) entry which is preliminary data.</text>
</comment>
<feature type="region of interest" description="Disordered" evidence="1">
    <location>
        <begin position="585"/>
        <end position="795"/>
    </location>
</feature>
<accession>A0ABV9MTI4</accession>
<feature type="region of interest" description="Disordered" evidence="1">
    <location>
        <begin position="532"/>
        <end position="573"/>
    </location>
</feature>
<feature type="transmembrane region" description="Helical" evidence="2">
    <location>
        <begin position="321"/>
        <end position="340"/>
    </location>
</feature>
<feature type="transmembrane region" description="Helical" evidence="2">
    <location>
        <begin position="12"/>
        <end position="38"/>
    </location>
</feature>
<feature type="transmembrane region" description="Helical" evidence="2">
    <location>
        <begin position="376"/>
        <end position="404"/>
    </location>
</feature>
<feature type="transmembrane region" description="Helical" evidence="2">
    <location>
        <begin position="173"/>
        <end position="193"/>
    </location>
</feature>
<feature type="transmembrane region" description="Helical" evidence="2">
    <location>
        <begin position="410"/>
        <end position="428"/>
    </location>
</feature>
<evidence type="ECO:0008006" key="5">
    <source>
        <dbReference type="Google" id="ProtNLM"/>
    </source>
</evidence>
<reference evidence="4" key="1">
    <citation type="journal article" date="2019" name="Int. J. Syst. Evol. Microbiol.">
        <title>The Global Catalogue of Microorganisms (GCM) 10K type strain sequencing project: providing services to taxonomists for standard genome sequencing and annotation.</title>
        <authorList>
            <consortium name="The Broad Institute Genomics Platform"/>
            <consortium name="The Broad Institute Genome Sequencing Center for Infectious Disease"/>
            <person name="Wu L."/>
            <person name="Ma J."/>
        </authorList>
    </citation>
    <scope>NUCLEOTIDE SEQUENCE [LARGE SCALE GENOMIC DNA]</scope>
    <source>
        <strain evidence="4">CGMCC 1.12849</strain>
    </source>
</reference>
<keyword evidence="2" id="KW-1133">Transmembrane helix</keyword>
<gene>
    <name evidence="3" type="ORF">ACFO7V_18430</name>
</gene>
<protein>
    <recommendedName>
        <fullName evidence="5">TrbL/VirB6 plasmid conjugal transfer protein</fullName>
    </recommendedName>
</protein>
<dbReference type="Proteomes" id="UP001595884">
    <property type="component" value="Unassembled WGS sequence"/>
</dbReference>
<proteinExistence type="predicted"/>
<keyword evidence="2" id="KW-0812">Transmembrane</keyword>
<feature type="transmembrane region" description="Helical" evidence="2">
    <location>
        <begin position="346"/>
        <end position="364"/>
    </location>
</feature>
<feature type="compositionally biased region" description="Low complexity" evidence="1">
    <location>
        <begin position="745"/>
        <end position="765"/>
    </location>
</feature>
<evidence type="ECO:0000313" key="3">
    <source>
        <dbReference type="EMBL" id="MFC4718100.1"/>
    </source>
</evidence>
<dbReference type="RefSeq" id="WP_346060373.1">
    <property type="nucleotide sequence ID" value="NZ_BAAAVQ010000124.1"/>
</dbReference>
<keyword evidence="2" id="KW-0472">Membrane</keyword>
<organism evidence="3 4">
    <name type="scientific">Glutamicibacter bergerei</name>
    <dbReference type="NCBI Taxonomy" id="256702"/>
    <lineage>
        <taxon>Bacteria</taxon>
        <taxon>Bacillati</taxon>
        <taxon>Actinomycetota</taxon>
        <taxon>Actinomycetes</taxon>
        <taxon>Micrococcales</taxon>
        <taxon>Micrococcaceae</taxon>
        <taxon>Glutamicibacter</taxon>
    </lineage>
</organism>
<feature type="transmembrane region" description="Helical" evidence="2">
    <location>
        <begin position="98"/>
        <end position="118"/>
    </location>
</feature>
<feature type="region of interest" description="Disordered" evidence="1">
    <location>
        <begin position="489"/>
        <end position="513"/>
    </location>
</feature>
<feature type="compositionally biased region" description="Low complexity" evidence="1">
    <location>
        <begin position="533"/>
        <end position="552"/>
    </location>
</feature>
<feature type="compositionally biased region" description="Low complexity" evidence="1">
    <location>
        <begin position="500"/>
        <end position="513"/>
    </location>
</feature>
<evidence type="ECO:0000313" key="4">
    <source>
        <dbReference type="Proteomes" id="UP001595884"/>
    </source>
</evidence>
<dbReference type="EMBL" id="JBHSHE010000098">
    <property type="protein sequence ID" value="MFC4718100.1"/>
    <property type="molecule type" value="Genomic_DNA"/>
</dbReference>